<organism evidence="1 2">
    <name type="scientific">Burkholderia pseudomultivorans</name>
    <dbReference type="NCBI Taxonomy" id="1207504"/>
    <lineage>
        <taxon>Bacteria</taxon>
        <taxon>Pseudomonadati</taxon>
        <taxon>Pseudomonadota</taxon>
        <taxon>Betaproteobacteria</taxon>
        <taxon>Burkholderiales</taxon>
        <taxon>Burkholderiaceae</taxon>
        <taxon>Burkholderia</taxon>
        <taxon>Burkholderia cepacia complex</taxon>
    </lineage>
</organism>
<comment type="caution">
    <text evidence="1">The sequence shown here is derived from an EMBL/GenBank/DDBJ whole genome shotgun (WGS) entry which is preliminary data.</text>
</comment>
<name>A0A132EVQ1_9BURK</name>
<dbReference type="Proteomes" id="UP000061512">
    <property type="component" value="Unassembled WGS sequence"/>
</dbReference>
<accession>A0A132EVQ1</accession>
<gene>
    <name evidence="1" type="ORF">WT57_01335</name>
</gene>
<proteinExistence type="predicted"/>
<protein>
    <submittedName>
        <fullName evidence="1">Uncharacterized protein</fullName>
    </submittedName>
</protein>
<evidence type="ECO:0000313" key="2">
    <source>
        <dbReference type="Proteomes" id="UP000061512"/>
    </source>
</evidence>
<evidence type="ECO:0000313" key="1">
    <source>
        <dbReference type="EMBL" id="KWF60728.1"/>
    </source>
</evidence>
<sequence>MSEQQIWLRVVSQVVVVGRAAPAERLKDAEVQQALDFAALSSMSPARARMRIGETLASIGTRMVSKKQPEASPKAIALAKNLAFLKTYPDGPKGFIRDVAKQRTSQERWRYVEKHLAYVRNKGARDFLTTGFGLLTDRIALDIRVMGVVSLIVPGFPAKVPPADYEKIERYLIENICLPLDIKPAHLDQLLFRFQKQIIAQLGSGSLLLRLKDLSAEELMIHYRALVAELKCREIFPVED</sequence>
<dbReference type="AlphaFoldDB" id="A0A132EVQ1"/>
<reference evidence="1 2" key="1">
    <citation type="submission" date="2015-11" db="EMBL/GenBank/DDBJ databases">
        <title>Expanding the genomic diversity of Burkholderia species for the development of highly accurate diagnostics.</title>
        <authorList>
            <person name="Sahl J."/>
            <person name="Keim P."/>
            <person name="Wagner D."/>
        </authorList>
    </citation>
    <scope>NUCLEOTIDE SEQUENCE [LARGE SCALE GENOMIC DNA]</scope>
    <source>
        <strain evidence="1 2">MSMB574WGS</strain>
    </source>
</reference>
<dbReference type="EMBL" id="LPJX01000055">
    <property type="protein sequence ID" value="KWF60728.1"/>
    <property type="molecule type" value="Genomic_DNA"/>
</dbReference>